<sequence length="230" mass="25588">LGIRWYKAPEGVILCGPSGTGETLLANAVANQSSATFLRVVGSELIQKFPGHGPKLVWKLFPVVEEHAPSTMFIDGIHAIGTKRYKSNSGGEREIQQTMLELLSQLDEVDLRDDMKVTAATDQTETLDLALIRPGCINRKPEFPRPDKKTEKYIFQIHTSRVMLADDGTSDDLIMTKDDLLGANIKAICAETGVMAFRECRMKVTNEDFKKSKENALYKKQEGIPEGLYI</sequence>
<evidence type="ECO:0000313" key="4">
    <source>
        <dbReference type="Ensembl" id="ENSNVIP00000010927.1"/>
    </source>
</evidence>
<dbReference type="GeneTree" id="ENSGT01020000230346"/>
<dbReference type="AlphaFoldDB" id="A0A8C7AXN6"/>
<keyword evidence="2" id="KW-0067">ATP-binding</keyword>
<organism evidence="4 5">
    <name type="scientific">Neovison vison</name>
    <name type="common">American mink</name>
    <name type="synonym">Mustela vison</name>
    <dbReference type="NCBI Taxonomy" id="452646"/>
    <lineage>
        <taxon>Eukaryota</taxon>
        <taxon>Metazoa</taxon>
        <taxon>Chordata</taxon>
        <taxon>Craniata</taxon>
        <taxon>Vertebrata</taxon>
        <taxon>Euteleostomi</taxon>
        <taxon>Mammalia</taxon>
        <taxon>Eutheria</taxon>
        <taxon>Laurasiatheria</taxon>
        <taxon>Carnivora</taxon>
        <taxon>Caniformia</taxon>
        <taxon>Musteloidea</taxon>
        <taxon>Mustelidae</taxon>
        <taxon>Mustelinae</taxon>
        <taxon>Neogale</taxon>
    </lineage>
</organism>
<dbReference type="GO" id="GO:0005524">
    <property type="term" value="F:ATP binding"/>
    <property type="evidence" value="ECO:0007669"/>
    <property type="project" value="UniProtKB-KW"/>
</dbReference>
<dbReference type="PANTHER" id="PTHR23073">
    <property type="entry name" value="26S PROTEASOME REGULATORY SUBUNIT"/>
    <property type="match status" value="1"/>
</dbReference>
<dbReference type="SUPFAM" id="SSF52540">
    <property type="entry name" value="P-loop containing nucleoside triphosphate hydrolases"/>
    <property type="match status" value="1"/>
</dbReference>
<evidence type="ECO:0000313" key="5">
    <source>
        <dbReference type="Proteomes" id="UP000694425"/>
    </source>
</evidence>
<keyword evidence="1" id="KW-0547">Nucleotide-binding</keyword>
<dbReference type="Gene3D" id="1.10.8.60">
    <property type="match status" value="1"/>
</dbReference>
<dbReference type="InterPro" id="IPR050221">
    <property type="entry name" value="26S_Proteasome_ATPase"/>
</dbReference>
<proteinExistence type="predicted"/>
<evidence type="ECO:0000256" key="1">
    <source>
        <dbReference type="ARBA" id="ARBA00022741"/>
    </source>
</evidence>
<dbReference type="Pfam" id="PF00004">
    <property type="entry name" value="AAA"/>
    <property type="match status" value="1"/>
</dbReference>
<dbReference type="Gene3D" id="3.40.50.300">
    <property type="entry name" value="P-loop containing nucleotide triphosphate hydrolases"/>
    <property type="match status" value="1"/>
</dbReference>
<evidence type="ECO:0000256" key="2">
    <source>
        <dbReference type="ARBA" id="ARBA00022840"/>
    </source>
</evidence>
<dbReference type="InterPro" id="IPR003959">
    <property type="entry name" value="ATPase_AAA_core"/>
</dbReference>
<reference evidence="4" key="2">
    <citation type="submission" date="2025-09" db="UniProtKB">
        <authorList>
            <consortium name="Ensembl"/>
        </authorList>
    </citation>
    <scope>IDENTIFICATION</scope>
</reference>
<keyword evidence="5" id="KW-1185">Reference proteome</keyword>
<feature type="domain" description="ATPase AAA-type core" evidence="3">
    <location>
        <begin position="12"/>
        <end position="144"/>
    </location>
</feature>
<dbReference type="Ensembl" id="ENSNVIT00000012796.1">
    <property type="protein sequence ID" value="ENSNVIP00000010927.1"/>
    <property type="gene ID" value="ENSNVIG00000008662.1"/>
</dbReference>
<accession>A0A8C7AXN6</accession>
<dbReference type="GO" id="GO:0016887">
    <property type="term" value="F:ATP hydrolysis activity"/>
    <property type="evidence" value="ECO:0007669"/>
    <property type="project" value="InterPro"/>
</dbReference>
<name>A0A8C7AXN6_NEOVI</name>
<dbReference type="Proteomes" id="UP000694425">
    <property type="component" value="Unplaced"/>
</dbReference>
<reference evidence="4" key="1">
    <citation type="submission" date="2025-08" db="UniProtKB">
        <authorList>
            <consortium name="Ensembl"/>
        </authorList>
    </citation>
    <scope>IDENTIFICATION</scope>
</reference>
<dbReference type="InterPro" id="IPR027417">
    <property type="entry name" value="P-loop_NTPase"/>
</dbReference>
<protein>
    <recommendedName>
        <fullName evidence="3">ATPase AAA-type core domain-containing protein</fullName>
    </recommendedName>
</protein>
<evidence type="ECO:0000259" key="3">
    <source>
        <dbReference type="Pfam" id="PF00004"/>
    </source>
</evidence>